<sequence length="616" mass="71214">MNTEFNFKKVFNLYRRIYLLLSKIDKRVLYLIIFNQIIMGVIPSLRVILIKYILNGIQKPSFSLSKIYVFVMIYITMEICNDSMNKIISYITFKFKNKVVLKLNLLVLNKTSELNLKNFENTDVYNMIQRAQGQANESVFNYFMSLISLVSSIIAMATNIGILLAWRWWLLIIIVLISIFKTIVMVHYSKKQYELIRNRTTEERKKWYYQFLLTNDLAFKEIKMYKLFNYFIHKFKIIYDKFFEQDRKNNKSMSIADGVITLIDDLCLGGIFILSILDAKYGRIMIGDAIAYITSISNIKSSIESFSGGFLLVVEQTLYISQIFEFIDMDIDSNNDNDKKITINKINSIKIDNLSYKYENSDHYVLKNINLTLLEGDIISLVGRNGSGKSTLVKIIAGFYNNYEGNIFINDINLKLIDIESYQKAIGILFQDYTQYELSLRENVAVGNLDYVDSDKKIENALSLTGMDKVFSLETQLGYWFENGTQLSGGQWIKVALSRTFLRNSDLYILDEPNASLDGISEKEIFENYKLLVRKKIGLIVTHRLSSARFLSDKIVLLDKGEIISTGSHNELLKKSAVYRGMYDLEYEKSTNNKVMDLNELKRSSATGTTDKITSN</sequence>
<evidence type="ECO:0000259" key="8">
    <source>
        <dbReference type="PROSITE" id="PS50893"/>
    </source>
</evidence>
<keyword evidence="3" id="KW-0547">Nucleotide-binding</keyword>
<organism evidence="10 11">
    <name type="scientific">Clostridium sporogenes</name>
    <dbReference type="NCBI Taxonomy" id="1509"/>
    <lineage>
        <taxon>Bacteria</taxon>
        <taxon>Bacillati</taxon>
        <taxon>Bacillota</taxon>
        <taxon>Clostridia</taxon>
        <taxon>Eubacteriales</taxon>
        <taxon>Clostridiaceae</taxon>
        <taxon>Clostridium</taxon>
    </lineage>
</organism>
<gene>
    <name evidence="10" type="ORF">NPD5_1347</name>
</gene>
<keyword evidence="2 7" id="KW-0812">Transmembrane</keyword>
<dbReference type="PROSITE" id="PS50929">
    <property type="entry name" value="ABC_TM1F"/>
    <property type="match status" value="1"/>
</dbReference>
<reference evidence="10 11" key="1">
    <citation type="submission" date="2015-11" db="EMBL/GenBank/DDBJ databases">
        <authorList>
            <person name="Hill K.K."/>
            <person name="Shirey T.B."/>
            <person name="Raphael B."/>
            <person name="Daligault H.E."/>
            <person name="Davenport K.W."/>
            <person name="Bruce D.C."/>
            <person name="Foley B.T."/>
            <person name="Johnson S.L."/>
        </authorList>
    </citation>
    <scope>NUCLEOTIDE SEQUENCE [LARGE SCALE GENOMIC DNA]</scope>
    <source>
        <strain evidence="10 11">CDC_1632</strain>
    </source>
</reference>
<dbReference type="Gene3D" id="3.40.50.300">
    <property type="entry name" value="P-loop containing nucleotide triphosphate hydrolases"/>
    <property type="match status" value="1"/>
</dbReference>
<proteinExistence type="predicted"/>
<dbReference type="CDD" id="cd03228">
    <property type="entry name" value="ABCC_MRP_Like"/>
    <property type="match status" value="1"/>
</dbReference>
<evidence type="ECO:0000256" key="7">
    <source>
        <dbReference type="SAM" id="Phobius"/>
    </source>
</evidence>
<dbReference type="PROSITE" id="PS50893">
    <property type="entry name" value="ABC_TRANSPORTER_2"/>
    <property type="match status" value="1"/>
</dbReference>
<feature type="transmembrane region" description="Helical" evidence="7">
    <location>
        <begin position="60"/>
        <end position="77"/>
    </location>
</feature>
<feature type="transmembrane region" description="Helical" evidence="7">
    <location>
        <begin position="168"/>
        <end position="189"/>
    </location>
</feature>
<dbReference type="PANTHER" id="PTHR43394">
    <property type="entry name" value="ATP-DEPENDENT PERMEASE MDL1, MITOCHONDRIAL"/>
    <property type="match status" value="1"/>
</dbReference>
<feature type="domain" description="ABC transporter" evidence="8">
    <location>
        <begin position="349"/>
        <end position="585"/>
    </location>
</feature>
<accession>A0A1L3ND76</accession>
<evidence type="ECO:0000256" key="1">
    <source>
        <dbReference type="ARBA" id="ARBA00004651"/>
    </source>
</evidence>
<dbReference type="InterPro" id="IPR039421">
    <property type="entry name" value="Type_1_exporter"/>
</dbReference>
<dbReference type="PANTHER" id="PTHR43394:SF1">
    <property type="entry name" value="ATP-BINDING CASSETTE SUB-FAMILY B MEMBER 10, MITOCHONDRIAL"/>
    <property type="match status" value="1"/>
</dbReference>
<dbReference type="InterPro" id="IPR036640">
    <property type="entry name" value="ABC1_TM_sf"/>
</dbReference>
<dbReference type="GO" id="GO:0005886">
    <property type="term" value="C:plasma membrane"/>
    <property type="evidence" value="ECO:0007669"/>
    <property type="project" value="UniProtKB-SubCell"/>
</dbReference>
<dbReference type="Pfam" id="PF00005">
    <property type="entry name" value="ABC_tran"/>
    <property type="match status" value="1"/>
</dbReference>
<keyword evidence="4" id="KW-0067">ATP-binding</keyword>
<dbReference type="Gene3D" id="1.20.1560.10">
    <property type="entry name" value="ABC transporter type 1, transmembrane domain"/>
    <property type="match status" value="1"/>
</dbReference>
<dbReference type="SUPFAM" id="SSF52540">
    <property type="entry name" value="P-loop containing nucleoside triphosphate hydrolases"/>
    <property type="match status" value="1"/>
</dbReference>
<keyword evidence="5 7" id="KW-1133">Transmembrane helix</keyword>
<feature type="transmembrane region" description="Helical" evidence="7">
    <location>
        <begin position="139"/>
        <end position="162"/>
    </location>
</feature>
<comment type="subcellular location">
    <subcellularLocation>
        <location evidence="1">Cell membrane</location>
        <topology evidence="1">Multi-pass membrane protein</topology>
    </subcellularLocation>
</comment>
<evidence type="ECO:0000313" key="11">
    <source>
        <dbReference type="Proteomes" id="UP000182204"/>
    </source>
</evidence>
<evidence type="ECO:0000256" key="4">
    <source>
        <dbReference type="ARBA" id="ARBA00022840"/>
    </source>
</evidence>
<dbReference type="InterPro" id="IPR027417">
    <property type="entry name" value="P-loop_NTPase"/>
</dbReference>
<dbReference type="SMART" id="SM00382">
    <property type="entry name" value="AAA"/>
    <property type="match status" value="1"/>
</dbReference>
<dbReference type="RefSeq" id="WP_072585152.1">
    <property type="nucleotide sequence ID" value="NZ_CP013243.1"/>
</dbReference>
<feature type="transmembrane region" description="Helical" evidence="7">
    <location>
        <begin position="28"/>
        <end position="54"/>
    </location>
</feature>
<keyword evidence="6 7" id="KW-0472">Membrane</keyword>
<name>A0A1L3ND76_CLOSG</name>
<feature type="domain" description="ABC transmembrane type-1" evidence="9">
    <location>
        <begin position="31"/>
        <end position="315"/>
    </location>
</feature>
<protein>
    <submittedName>
        <fullName evidence="10">ABC transporter family protein</fullName>
    </submittedName>
</protein>
<dbReference type="InterPro" id="IPR011527">
    <property type="entry name" value="ABC1_TM_dom"/>
</dbReference>
<dbReference type="InterPro" id="IPR003439">
    <property type="entry name" value="ABC_transporter-like_ATP-bd"/>
</dbReference>
<dbReference type="Proteomes" id="UP000182204">
    <property type="component" value="Chromosome"/>
</dbReference>
<dbReference type="GO" id="GO:0016887">
    <property type="term" value="F:ATP hydrolysis activity"/>
    <property type="evidence" value="ECO:0007669"/>
    <property type="project" value="InterPro"/>
</dbReference>
<evidence type="ECO:0000259" key="9">
    <source>
        <dbReference type="PROSITE" id="PS50929"/>
    </source>
</evidence>
<dbReference type="SUPFAM" id="SSF90123">
    <property type="entry name" value="ABC transporter transmembrane region"/>
    <property type="match status" value="1"/>
</dbReference>
<evidence type="ECO:0000256" key="6">
    <source>
        <dbReference type="ARBA" id="ARBA00023136"/>
    </source>
</evidence>
<feature type="transmembrane region" description="Helical" evidence="7">
    <location>
        <begin position="255"/>
        <end position="277"/>
    </location>
</feature>
<dbReference type="AlphaFoldDB" id="A0A1L3ND76"/>
<evidence type="ECO:0000256" key="3">
    <source>
        <dbReference type="ARBA" id="ARBA00022741"/>
    </source>
</evidence>
<dbReference type="GO" id="GO:0005524">
    <property type="term" value="F:ATP binding"/>
    <property type="evidence" value="ECO:0007669"/>
    <property type="project" value="UniProtKB-KW"/>
</dbReference>
<dbReference type="EMBL" id="CP013243">
    <property type="protein sequence ID" value="APH14080.1"/>
    <property type="molecule type" value="Genomic_DNA"/>
</dbReference>
<evidence type="ECO:0000256" key="2">
    <source>
        <dbReference type="ARBA" id="ARBA00022692"/>
    </source>
</evidence>
<evidence type="ECO:0000313" key="10">
    <source>
        <dbReference type="EMBL" id="APH14080.1"/>
    </source>
</evidence>
<evidence type="ECO:0000256" key="5">
    <source>
        <dbReference type="ARBA" id="ARBA00022989"/>
    </source>
</evidence>
<dbReference type="InterPro" id="IPR003593">
    <property type="entry name" value="AAA+_ATPase"/>
</dbReference>
<dbReference type="GO" id="GO:0015421">
    <property type="term" value="F:ABC-type oligopeptide transporter activity"/>
    <property type="evidence" value="ECO:0007669"/>
    <property type="project" value="TreeGrafter"/>
</dbReference>